<sequence length="398" mass="46164">MSTPKKKKKMKMEKKADWIALDDLVLEEIAGRIALHWDFVAFRMVCTSWRYSLRNFKWMPWLMLPPKQGNKLNEFFIFPQVQAHGITQQHLAIPETDFFPQEKVHCIVNQLFRGLNIPSRTSLTFHSSKGWLIDIEIFVWPRSLSLLHSFSGTQIKLPQWPNNLNACFQKFILSSNPLFTSNYTVMILHGGERRDLIYSKPGDEAWTTINTGKFYIVSMHCRIMAYECDVTGDNPTMAQVANLPESLLQEDLWDEVYILESSGRRLLVVTQIEWHWHSGRKVRGKNNETNYGIYEFQVFEVDLSTNNCTETKDLGNKTLFLGSSSSICIESDGVYSKPNRIFFMEYYNNLDAVCLINTKGTHVRIYNIEDVSRNIESYFSGDPCGRLTPPLFVEQCLY</sequence>
<organism evidence="2 3">
    <name type="scientific">Dipteronia dyeriana</name>
    <dbReference type="NCBI Taxonomy" id="168575"/>
    <lineage>
        <taxon>Eukaryota</taxon>
        <taxon>Viridiplantae</taxon>
        <taxon>Streptophyta</taxon>
        <taxon>Embryophyta</taxon>
        <taxon>Tracheophyta</taxon>
        <taxon>Spermatophyta</taxon>
        <taxon>Magnoliopsida</taxon>
        <taxon>eudicotyledons</taxon>
        <taxon>Gunneridae</taxon>
        <taxon>Pentapetalae</taxon>
        <taxon>rosids</taxon>
        <taxon>malvids</taxon>
        <taxon>Sapindales</taxon>
        <taxon>Sapindaceae</taxon>
        <taxon>Hippocastanoideae</taxon>
        <taxon>Acereae</taxon>
        <taxon>Dipteronia</taxon>
    </lineage>
</organism>
<dbReference type="PANTHER" id="PTHR44259">
    <property type="entry name" value="OS07G0183000 PROTEIN-RELATED"/>
    <property type="match status" value="1"/>
</dbReference>
<evidence type="ECO:0000313" key="2">
    <source>
        <dbReference type="EMBL" id="KAK2653852.1"/>
    </source>
</evidence>
<dbReference type="Proteomes" id="UP001280121">
    <property type="component" value="Unassembled WGS sequence"/>
</dbReference>
<gene>
    <name evidence="2" type="ORF">Ddye_013708</name>
</gene>
<reference evidence="2" key="1">
    <citation type="journal article" date="2023" name="Plant J.">
        <title>Genome sequences and population genomics provide insights into the demographic history, inbreeding, and mutation load of two 'living fossil' tree species of Dipteronia.</title>
        <authorList>
            <person name="Feng Y."/>
            <person name="Comes H.P."/>
            <person name="Chen J."/>
            <person name="Zhu S."/>
            <person name="Lu R."/>
            <person name="Zhang X."/>
            <person name="Li P."/>
            <person name="Qiu J."/>
            <person name="Olsen K.M."/>
            <person name="Qiu Y."/>
        </authorList>
    </citation>
    <scope>NUCLEOTIDE SEQUENCE</scope>
    <source>
        <strain evidence="2">KIB01</strain>
    </source>
</reference>
<proteinExistence type="predicted"/>
<evidence type="ECO:0000313" key="3">
    <source>
        <dbReference type="Proteomes" id="UP001280121"/>
    </source>
</evidence>
<evidence type="ECO:0000259" key="1">
    <source>
        <dbReference type="Pfam" id="PF03478"/>
    </source>
</evidence>
<keyword evidence="3" id="KW-1185">Reference proteome</keyword>
<dbReference type="AlphaFoldDB" id="A0AAD9X6X9"/>
<dbReference type="InterPro" id="IPR005174">
    <property type="entry name" value="KIB1-4_b-propeller"/>
</dbReference>
<accession>A0AAD9X6X9</accession>
<comment type="caution">
    <text evidence="2">The sequence shown here is derived from an EMBL/GenBank/DDBJ whole genome shotgun (WGS) entry which is preliminary data.</text>
</comment>
<feature type="domain" description="KIB1-4 beta-propeller" evidence="1">
    <location>
        <begin position="116"/>
        <end position="367"/>
    </location>
</feature>
<protein>
    <recommendedName>
        <fullName evidence="1">KIB1-4 beta-propeller domain-containing protein</fullName>
    </recommendedName>
</protein>
<name>A0AAD9X6X9_9ROSI</name>
<dbReference type="EMBL" id="JANJYI010000004">
    <property type="protein sequence ID" value="KAK2653852.1"/>
    <property type="molecule type" value="Genomic_DNA"/>
</dbReference>
<dbReference type="InterPro" id="IPR050942">
    <property type="entry name" value="F-box_BR-signaling"/>
</dbReference>
<dbReference type="Pfam" id="PF03478">
    <property type="entry name" value="Beta-prop_KIB1-4"/>
    <property type="match status" value="1"/>
</dbReference>
<dbReference type="PANTHER" id="PTHR44259:SF108">
    <property type="entry name" value="F-BOX PROTEIN SKIP23-LIKE"/>
    <property type="match status" value="1"/>
</dbReference>